<dbReference type="GO" id="GO:0003676">
    <property type="term" value="F:nucleic acid binding"/>
    <property type="evidence" value="ECO:0007669"/>
    <property type="project" value="InterPro"/>
</dbReference>
<evidence type="ECO:0000256" key="3">
    <source>
        <dbReference type="ARBA" id="ARBA00022839"/>
    </source>
</evidence>
<keyword evidence="6" id="KW-1185">Reference proteome</keyword>
<dbReference type="InterPro" id="IPR036397">
    <property type="entry name" value="RNaseH_sf"/>
</dbReference>
<accession>A0A419UUC3</accession>
<organism evidence="5 6">
    <name type="scientific">Sinobaca qinghaiensis</name>
    <dbReference type="NCBI Taxonomy" id="342944"/>
    <lineage>
        <taxon>Bacteria</taxon>
        <taxon>Bacillati</taxon>
        <taxon>Bacillota</taxon>
        <taxon>Bacilli</taxon>
        <taxon>Bacillales</taxon>
        <taxon>Sporolactobacillaceae</taxon>
        <taxon>Sinobaca</taxon>
    </lineage>
</organism>
<evidence type="ECO:0000256" key="1">
    <source>
        <dbReference type="ARBA" id="ARBA00022722"/>
    </source>
</evidence>
<dbReference type="Proteomes" id="UP000285120">
    <property type="component" value="Unassembled WGS sequence"/>
</dbReference>
<dbReference type="SUPFAM" id="SSF53098">
    <property type="entry name" value="Ribonuclease H-like"/>
    <property type="match status" value="1"/>
</dbReference>
<dbReference type="Pfam" id="PF00929">
    <property type="entry name" value="RNase_T"/>
    <property type="match status" value="1"/>
</dbReference>
<dbReference type="GO" id="GO:0005829">
    <property type="term" value="C:cytosol"/>
    <property type="evidence" value="ECO:0007669"/>
    <property type="project" value="TreeGrafter"/>
</dbReference>
<feature type="domain" description="Exonuclease" evidence="4">
    <location>
        <begin position="48"/>
        <end position="217"/>
    </location>
</feature>
<dbReference type="NCBIfam" id="NF005836">
    <property type="entry name" value="PRK07740.1"/>
    <property type="match status" value="1"/>
</dbReference>
<reference evidence="5 6" key="1">
    <citation type="submission" date="2018-09" db="EMBL/GenBank/DDBJ databases">
        <title>Genomic Encyclopedia of Archaeal and Bacterial Type Strains, Phase II (KMG-II): from individual species to whole genera.</title>
        <authorList>
            <person name="Goeker M."/>
        </authorList>
    </citation>
    <scope>NUCLEOTIDE SEQUENCE [LARGE SCALE GENOMIC DNA]</scope>
    <source>
        <strain evidence="5 6">DSM 17008</strain>
    </source>
</reference>
<evidence type="ECO:0000313" key="5">
    <source>
        <dbReference type="EMBL" id="RKD68121.1"/>
    </source>
</evidence>
<protein>
    <submittedName>
        <fullName evidence="5">DNA polymerase-3 subunit epsilon</fullName>
    </submittedName>
</protein>
<evidence type="ECO:0000256" key="2">
    <source>
        <dbReference type="ARBA" id="ARBA00022801"/>
    </source>
</evidence>
<dbReference type="PANTHER" id="PTHR30231">
    <property type="entry name" value="DNA POLYMERASE III SUBUNIT EPSILON"/>
    <property type="match status" value="1"/>
</dbReference>
<dbReference type="EMBL" id="RAPK01000013">
    <property type="protein sequence ID" value="RKD68121.1"/>
    <property type="molecule type" value="Genomic_DNA"/>
</dbReference>
<keyword evidence="1" id="KW-0540">Nuclease</keyword>
<dbReference type="GO" id="GO:0008408">
    <property type="term" value="F:3'-5' exonuclease activity"/>
    <property type="evidence" value="ECO:0007669"/>
    <property type="project" value="TreeGrafter"/>
</dbReference>
<dbReference type="RefSeq" id="WP_120194520.1">
    <property type="nucleotide sequence ID" value="NZ_RAPK01000013.1"/>
</dbReference>
<dbReference type="Gene3D" id="3.30.420.10">
    <property type="entry name" value="Ribonuclease H-like superfamily/Ribonuclease H"/>
    <property type="match status" value="1"/>
</dbReference>
<name>A0A419UUC3_9BACL</name>
<dbReference type="CDD" id="cd06127">
    <property type="entry name" value="DEDDh"/>
    <property type="match status" value="1"/>
</dbReference>
<evidence type="ECO:0000313" key="6">
    <source>
        <dbReference type="Proteomes" id="UP000285120"/>
    </source>
</evidence>
<proteinExistence type="predicted"/>
<keyword evidence="3" id="KW-0269">Exonuclease</keyword>
<dbReference type="AlphaFoldDB" id="A0A419UUC3"/>
<evidence type="ECO:0000259" key="4">
    <source>
        <dbReference type="SMART" id="SM00479"/>
    </source>
</evidence>
<keyword evidence="2" id="KW-0378">Hydrolase</keyword>
<dbReference type="PANTHER" id="PTHR30231:SF4">
    <property type="entry name" value="PROTEIN NEN2"/>
    <property type="match status" value="1"/>
</dbReference>
<dbReference type="OrthoDB" id="9804290at2"/>
<dbReference type="SMART" id="SM00479">
    <property type="entry name" value="EXOIII"/>
    <property type="match status" value="1"/>
</dbReference>
<dbReference type="InterPro" id="IPR013520">
    <property type="entry name" value="Ribonucl_H"/>
</dbReference>
<sequence>MVMNNMFQWVRQFSGVDQSNPQHQSFMRHLQKELKAEQPLTKPISSLRITVLDLETSGFYPDGGDKILSIGAVKIKNSNVQKDDTFYTTVQEPDALSEEIGELTGLKKEELQEAPPLADALTAFYNFAQTDLLVAHHASHERKFLQHATYQAIGTSFKHRLLDTSFLMKIAAPEHELHTLDDWCGHYKIPVENRHNALGDAVMTAELWKRAVEGTMEQGFETLHDVYAHLNSRTR</sequence>
<dbReference type="InterPro" id="IPR012337">
    <property type="entry name" value="RNaseH-like_sf"/>
</dbReference>
<comment type="caution">
    <text evidence="5">The sequence shown here is derived from an EMBL/GenBank/DDBJ whole genome shotgun (WGS) entry which is preliminary data.</text>
</comment>
<gene>
    <name evidence="5" type="ORF">ATL39_3395</name>
</gene>
<dbReference type="FunFam" id="3.30.420.10:FF:000045">
    <property type="entry name" value="3'-5' exonuclease DinG"/>
    <property type="match status" value="1"/>
</dbReference>